<sequence>MEVEVCDAGQMEEMLGRSAGKLESAMEARAWQNIATKKINVGNFFRDNGVSTSSRRVSSDSGAVFSRREDLVLHRFSDNRALDGIHTVFRDLNGVFFRCPMILGMVVEEKKFQEAILVGLIACMCEKTEGSEYGFGYGGRKSSGYREEQQQDNGYGYGGRSEYDEKPSYGSQGGVENGYGHPPQEEGYRNHCYEKHDDDDDDEGYGHKKYVILLRHAFLQLMRFM</sequence>
<feature type="compositionally biased region" description="Basic and acidic residues" evidence="1">
    <location>
        <begin position="183"/>
        <end position="196"/>
    </location>
</feature>
<evidence type="ECO:0000313" key="3">
    <source>
        <dbReference type="Proteomes" id="UP000743370"/>
    </source>
</evidence>
<proteinExistence type="predicted"/>
<feature type="region of interest" description="Disordered" evidence="1">
    <location>
        <begin position="139"/>
        <end position="200"/>
    </location>
</feature>
<evidence type="ECO:0000313" key="2">
    <source>
        <dbReference type="EMBL" id="KAG2394847.1"/>
    </source>
</evidence>
<organism evidence="2 3">
    <name type="scientific">Phaseolus angularis</name>
    <name type="common">Azuki bean</name>
    <name type="synonym">Vigna angularis</name>
    <dbReference type="NCBI Taxonomy" id="3914"/>
    <lineage>
        <taxon>Eukaryota</taxon>
        <taxon>Viridiplantae</taxon>
        <taxon>Streptophyta</taxon>
        <taxon>Embryophyta</taxon>
        <taxon>Tracheophyta</taxon>
        <taxon>Spermatophyta</taxon>
        <taxon>Magnoliopsida</taxon>
        <taxon>eudicotyledons</taxon>
        <taxon>Gunneridae</taxon>
        <taxon>Pentapetalae</taxon>
        <taxon>rosids</taxon>
        <taxon>fabids</taxon>
        <taxon>Fabales</taxon>
        <taxon>Fabaceae</taxon>
        <taxon>Papilionoideae</taxon>
        <taxon>50 kb inversion clade</taxon>
        <taxon>NPAAA clade</taxon>
        <taxon>indigoferoid/millettioid clade</taxon>
        <taxon>Phaseoleae</taxon>
        <taxon>Vigna</taxon>
    </lineage>
</organism>
<evidence type="ECO:0000256" key="1">
    <source>
        <dbReference type="SAM" id="MobiDB-lite"/>
    </source>
</evidence>
<dbReference type="EMBL" id="JABFOF010000006">
    <property type="protein sequence ID" value="KAG2394847.1"/>
    <property type="molecule type" value="Genomic_DNA"/>
</dbReference>
<reference evidence="2 3" key="1">
    <citation type="submission" date="2020-05" db="EMBL/GenBank/DDBJ databases">
        <title>Vigna angularis (adzuki bean) Var. LongXiaoDou No. 4 denovo assembly.</title>
        <authorList>
            <person name="Xiang H."/>
        </authorList>
    </citation>
    <scope>NUCLEOTIDE SEQUENCE [LARGE SCALE GENOMIC DNA]</scope>
    <source>
        <tissue evidence="2">Leaf</tissue>
    </source>
</reference>
<protein>
    <submittedName>
        <fullName evidence="2">Uncharacterized protein</fullName>
    </submittedName>
</protein>
<dbReference type="Proteomes" id="UP000743370">
    <property type="component" value="Unassembled WGS sequence"/>
</dbReference>
<accession>A0A8T0K550</accession>
<name>A0A8T0K550_PHAAN</name>
<comment type="caution">
    <text evidence="2">The sequence shown here is derived from an EMBL/GenBank/DDBJ whole genome shotgun (WGS) entry which is preliminary data.</text>
</comment>
<gene>
    <name evidence="2" type="ORF">HKW66_Vig0077780</name>
</gene>
<dbReference type="AlphaFoldDB" id="A0A8T0K550"/>